<evidence type="ECO:0000256" key="1">
    <source>
        <dbReference type="ARBA" id="ARBA00001933"/>
    </source>
</evidence>
<evidence type="ECO:0000256" key="4">
    <source>
        <dbReference type="ARBA" id="ARBA00022679"/>
    </source>
</evidence>
<dbReference type="PANTHER" id="PTHR43807">
    <property type="entry name" value="FI04487P"/>
    <property type="match status" value="1"/>
</dbReference>
<dbReference type="InterPro" id="IPR015421">
    <property type="entry name" value="PyrdxlP-dep_Trfase_major"/>
</dbReference>
<dbReference type="InterPro" id="IPR015422">
    <property type="entry name" value="PyrdxlP-dep_Trfase_small"/>
</dbReference>
<dbReference type="InterPro" id="IPR051326">
    <property type="entry name" value="Kynurenine-oxoglutarate_AT"/>
</dbReference>
<keyword evidence="9" id="KW-1185">Reference proteome</keyword>
<keyword evidence="4" id="KW-0808">Transferase</keyword>
<dbReference type="AlphaFoldDB" id="A0A7R9PV44"/>
<dbReference type="InterPro" id="IPR015424">
    <property type="entry name" value="PyrdxlP-dep_Trfase"/>
</dbReference>
<dbReference type="InterPro" id="IPR004839">
    <property type="entry name" value="Aminotransferase_I/II_large"/>
</dbReference>
<dbReference type="PANTHER" id="PTHR43807:SF20">
    <property type="entry name" value="FI04487P"/>
    <property type="match status" value="1"/>
</dbReference>
<feature type="domain" description="Aminotransferase class I/classII large" evidence="7">
    <location>
        <begin position="2"/>
        <end position="368"/>
    </location>
</feature>
<dbReference type="Gene3D" id="3.90.1150.10">
    <property type="entry name" value="Aspartate Aminotransferase, domain 1"/>
    <property type="match status" value="2"/>
</dbReference>
<name>A0A7R9PV44_9ACAR</name>
<evidence type="ECO:0000259" key="7">
    <source>
        <dbReference type="Pfam" id="PF00155"/>
    </source>
</evidence>
<dbReference type="Proteomes" id="UP000759131">
    <property type="component" value="Unassembled WGS sequence"/>
</dbReference>
<organism evidence="8">
    <name type="scientific">Medioppia subpectinata</name>
    <dbReference type="NCBI Taxonomy" id="1979941"/>
    <lineage>
        <taxon>Eukaryota</taxon>
        <taxon>Metazoa</taxon>
        <taxon>Ecdysozoa</taxon>
        <taxon>Arthropoda</taxon>
        <taxon>Chelicerata</taxon>
        <taxon>Arachnida</taxon>
        <taxon>Acari</taxon>
        <taxon>Acariformes</taxon>
        <taxon>Sarcoptiformes</taxon>
        <taxon>Oribatida</taxon>
        <taxon>Brachypylina</taxon>
        <taxon>Oppioidea</taxon>
        <taxon>Oppiidae</taxon>
        <taxon>Medioppia</taxon>
    </lineage>
</organism>
<dbReference type="FunFam" id="3.40.640.10:FF:000024">
    <property type="entry name" value="Kynurenine--oxoglutarate transaminase 3"/>
    <property type="match status" value="2"/>
</dbReference>
<evidence type="ECO:0000256" key="5">
    <source>
        <dbReference type="ARBA" id="ARBA00022898"/>
    </source>
</evidence>
<comment type="cofactor">
    <cofactor evidence="1">
        <name>pyridoxal 5'-phosphate</name>
        <dbReference type="ChEBI" id="CHEBI:597326"/>
    </cofactor>
</comment>
<dbReference type="SUPFAM" id="SSF53383">
    <property type="entry name" value="PLP-dependent transferases"/>
    <property type="match status" value="2"/>
</dbReference>
<dbReference type="OrthoDB" id="6500941at2759"/>
<keyword evidence="5" id="KW-0663">Pyridoxal phosphate</keyword>
<evidence type="ECO:0000313" key="9">
    <source>
        <dbReference type="Proteomes" id="UP000759131"/>
    </source>
</evidence>
<dbReference type="CDD" id="cd00609">
    <property type="entry name" value="AAT_like"/>
    <property type="match status" value="2"/>
</dbReference>
<reference evidence="8" key="1">
    <citation type="submission" date="2020-11" db="EMBL/GenBank/DDBJ databases">
        <authorList>
            <person name="Tran Van P."/>
        </authorList>
    </citation>
    <scope>NUCLEOTIDE SEQUENCE</scope>
</reference>
<dbReference type="EMBL" id="CAJPIZ010000782">
    <property type="protein sequence ID" value="CAG2102270.1"/>
    <property type="molecule type" value="Genomic_DNA"/>
</dbReference>
<dbReference type="GO" id="GO:0005739">
    <property type="term" value="C:mitochondrion"/>
    <property type="evidence" value="ECO:0007669"/>
    <property type="project" value="TreeGrafter"/>
</dbReference>
<proteinExistence type="inferred from homology"/>
<comment type="pathway">
    <text evidence="6">Amino-acid degradation; L-kynurenine degradation; kynurenate from L-kynurenine: step 1/2.</text>
</comment>
<dbReference type="GO" id="GO:0030170">
    <property type="term" value="F:pyridoxal phosphate binding"/>
    <property type="evidence" value="ECO:0007669"/>
    <property type="project" value="InterPro"/>
</dbReference>
<evidence type="ECO:0000256" key="6">
    <source>
        <dbReference type="ARBA" id="ARBA00024016"/>
    </source>
</evidence>
<dbReference type="Pfam" id="PF00155">
    <property type="entry name" value="Aminotran_1_2"/>
    <property type="match status" value="2"/>
</dbReference>
<sequence length="727" mass="81844">MKGHPRLVKVLAKLYSHLLNNEVRDDNILITLGAYQAIHCALYGLINHGDEVIIIDPAYDAYAMITRAAGGVPVHTALKRTDTYGNENNNYITGAYGWQLDFTDLEAKFNHNTRLIIINTPHNPLGKVFTASELSRIGELCQKYDTIAIMDEVYEWLTYDNNTHFRLAYIILTMFNRTKIKSPIASMPGMYERTVTIGSLGKAFNVTGWRCGWAITGHPGIRHALTLAHVVSVYCCPTPIQEAAARAFEIELVKLQLNHVDSMYWTQLCALMDKKRTLMYDMLTNMGLKPMAPEGSYYMVADCRALIERLDLTAYYDKRGKTSEFVRWLSARGVQAVPLTVFYSTANKQLGEGLVRFCFIKSDETLAKAKIGHPRLVKVLAKLYSHLLNNEVRDDNILITLGAYQAIHCALYGLINHGDEVIIIDPAYDAYAMITRAAGGVPVHTALKRVDTCSDGNNNNNITGADGWELDFVDLEAKFNHNTRLIIINTPHNPLGKVFTASELSRIGELCKKYDTIAVMDEVYEWLTYDDSKHFRLASMPGMYERTVTIGSLGKAFNVTGWRCGWAITGHPGIRHALTLAHMASVYCCPTPIQEAAARAFEIELDKLQLNHVDSMYWTQLCALLDKKRALMYDMLTDMGLKAMVPEGGYYMVADCRALIDRLDLTAYYDKRGKTFEFVRWLSARGVQAVPLTVFYSTDNKHLAEGLVRFCFIKSDETLAKAEAMLR</sequence>
<gene>
    <name evidence="8" type="ORF">OSB1V03_LOCUS2310</name>
</gene>
<evidence type="ECO:0000256" key="3">
    <source>
        <dbReference type="ARBA" id="ARBA00022576"/>
    </source>
</evidence>
<evidence type="ECO:0000256" key="2">
    <source>
        <dbReference type="ARBA" id="ARBA00007441"/>
    </source>
</evidence>
<feature type="domain" description="Aminotransferase class I/classII large" evidence="7">
    <location>
        <begin position="372"/>
        <end position="721"/>
    </location>
</feature>
<protein>
    <recommendedName>
        <fullName evidence="7">Aminotransferase class I/classII large domain-containing protein</fullName>
    </recommendedName>
</protein>
<dbReference type="EMBL" id="OC855357">
    <property type="protein sequence ID" value="CAD7621840.1"/>
    <property type="molecule type" value="Genomic_DNA"/>
</dbReference>
<accession>A0A7R9PV44</accession>
<evidence type="ECO:0000313" key="8">
    <source>
        <dbReference type="EMBL" id="CAD7621840.1"/>
    </source>
</evidence>
<comment type="similarity">
    <text evidence="2">Belongs to the class-I pyridoxal-phosphate-dependent aminotransferase family.</text>
</comment>
<dbReference type="Gene3D" id="3.40.640.10">
    <property type="entry name" value="Type I PLP-dependent aspartate aminotransferase-like (Major domain)"/>
    <property type="match status" value="2"/>
</dbReference>
<keyword evidence="3" id="KW-0032">Aminotransferase</keyword>
<dbReference type="GO" id="GO:0016212">
    <property type="term" value="F:kynurenine-oxoglutarate transaminase activity"/>
    <property type="evidence" value="ECO:0007669"/>
    <property type="project" value="TreeGrafter"/>
</dbReference>
<feature type="non-terminal residue" evidence="8">
    <location>
        <position position="1"/>
    </location>
</feature>